<organism evidence="10 11">
    <name type="scientific">Providencia stuartii</name>
    <dbReference type="NCBI Taxonomy" id="588"/>
    <lineage>
        <taxon>Bacteria</taxon>
        <taxon>Pseudomonadati</taxon>
        <taxon>Pseudomonadota</taxon>
        <taxon>Gammaproteobacteria</taxon>
        <taxon>Enterobacterales</taxon>
        <taxon>Morganellaceae</taxon>
        <taxon>Providencia</taxon>
    </lineage>
</organism>
<sequence>MTNRLSFEINATKSSSENLTELIRMTERLKPLYYTVNTEIGQTEWQDTYNRCCELKNMTDKPVIPHIAINNKDECELYFIIEKYLKNNFMEFFVIRGDKHHVDRDKTLNYGTELIEFIRANYPQVNIKSSIYPDYHKESLTPEVDTFWLKKKYQLGVSELISQVCLNKNAFSYIKKILGEEITITPSMMPLLNFKFMASFLKSNSIDYPLWIQKHIRENNSTNHREIGLKITKFLALDYLKNENRLHFFTLNNSKVITELFNDLSDYG</sequence>
<dbReference type="PANTHER" id="PTHR45754">
    <property type="entry name" value="METHYLENETETRAHYDROFOLATE REDUCTASE"/>
    <property type="match status" value="1"/>
</dbReference>
<evidence type="ECO:0000256" key="1">
    <source>
        <dbReference type="ARBA" id="ARBA00001974"/>
    </source>
</evidence>
<dbReference type="EMBL" id="LVIE01000180">
    <property type="protein sequence ID" value="OHT23386.1"/>
    <property type="molecule type" value="Genomic_DNA"/>
</dbReference>
<comment type="catalytic activity">
    <reaction evidence="8">
        <text>(6S)-5-methyl-5,6,7,8-tetrahydrofolate + NAD(+) = (6R)-5,10-methylene-5,6,7,8-tetrahydrofolate + NADH + H(+)</text>
        <dbReference type="Rhea" id="RHEA:19821"/>
        <dbReference type="ChEBI" id="CHEBI:15378"/>
        <dbReference type="ChEBI" id="CHEBI:15636"/>
        <dbReference type="ChEBI" id="CHEBI:18608"/>
        <dbReference type="ChEBI" id="CHEBI:57540"/>
        <dbReference type="ChEBI" id="CHEBI:57945"/>
        <dbReference type="EC" id="1.5.1.54"/>
    </reaction>
    <physiologicalReaction direction="right-to-left" evidence="8">
        <dbReference type="Rhea" id="RHEA:19823"/>
    </physiologicalReaction>
</comment>
<dbReference type="AlphaFoldDB" id="A0A1S1HPQ2"/>
<evidence type="ECO:0000256" key="8">
    <source>
        <dbReference type="ARBA" id="ARBA00048628"/>
    </source>
</evidence>
<dbReference type="Pfam" id="PF02219">
    <property type="entry name" value="MTHFR"/>
    <property type="match status" value="1"/>
</dbReference>
<evidence type="ECO:0000256" key="7">
    <source>
        <dbReference type="ARBA" id="ARBA00034478"/>
    </source>
</evidence>
<evidence type="ECO:0000313" key="11">
    <source>
        <dbReference type="Proteomes" id="UP000179588"/>
    </source>
</evidence>
<gene>
    <name evidence="10" type="ORF">A3Q29_20855</name>
</gene>
<dbReference type="SUPFAM" id="SSF51730">
    <property type="entry name" value="FAD-linked oxidoreductase"/>
    <property type="match status" value="1"/>
</dbReference>
<dbReference type="UniPathway" id="UPA00193"/>
<protein>
    <recommendedName>
        <fullName evidence="9">Methylenetetrahydrofolate reductase</fullName>
    </recommendedName>
</protein>
<evidence type="ECO:0000256" key="6">
    <source>
        <dbReference type="ARBA" id="ARBA00023002"/>
    </source>
</evidence>
<evidence type="ECO:0000256" key="5">
    <source>
        <dbReference type="ARBA" id="ARBA00022827"/>
    </source>
</evidence>
<dbReference type="GO" id="GO:0005829">
    <property type="term" value="C:cytosol"/>
    <property type="evidence" value="ECO:0007669"/>
    <property type="project" value="TreeGrafter"/>
</dbReference>
<dbReference type="GO" id="GO:0106312">
    <property type="term" value="F:methylenetetrahydrofolate reductase (NADH) activity"/>
    <property type="evidence" value="ECO:0007669"/>
    <property type="project" value="UniProtKB-EC"/>
</dbReference>
<comment type="caution">
    <text evidence="10">The sequence shown here is derived from an EMBL/GenBank/DDBJ whole genome shotgun (WGS) entry which is preliminary data.</text>
</comment>
<keyword evidence="4 9" id="KW-0285">Flavoprotein</keyword>
<accession>A0A1S1HPQ2</accession>
<dbReference type="Proteomes" id="UP000179588">
    <property type="component" value="Unassembled WGS sequence"/>
</dbReference>
<reference evidence="10 11" key="1">
    <citation type="submission" date="2016-03" db="EMBL/GenBank/DDBJ databases">
        <title>Genome sequence of Providencia stuartii strain, isolated from the salivary glands of larval Lucilia sericata.</title>
        <authorList>
            <person name="Yuan Y."/>
            <person name="Zhang Y."/>
            <person name="Fu S."/>
            <person name="Crippen T.L."/>
            <person name="Visi D."/>
            <person name="Benbow M.E."/>
            <person name="Allen M."/>
            <person name="Tomberlin J.K."/>
            <person name="Sze S.-H."/>
            <person name="Tarone A.M."/>
        </authorList>
    </citation>
    <scope>NUCLEOTIDE SEQUENCE [LARGE SCALE GENOMIC DNA]</scope>
    <source>
        <strain evidence="10 11">Crippen</strain>
    </source>
</reference>
<dbReference type="GO" id="GO:0009086">
    <property type="term" value="P:methionine biosynthetic process"/>
    <property type="evidence" value="ECO:0007669"/>
    <property type="project" value="TreeGrafter"/>
</dbReference>
<keyword evidence="5 9" id="KW-0274">FAD</keyword>
<dbReference type="GO" id="GO:0071949">
    <property type="term" value="F:FAD binding"/>
    <property type="evidence" value="ECO:0007669"/>
    <property type="project" value="TreeGrafter"/>
</dbReference>
<comment type="pathway">
    <text evidence="7">Amino-acid biosynthesis; L-methionine biosynthesis via de novo pathway.</text>
</comment>
<keyword evidence="11" id="KW-1185">Reference proteome</keyword>
<comment type="similarity">
    <text evidence="3 9">Belongs to the methylenetetrahydrofolate reductase family.</text>
</comment>
<dbReference type="InterPro" id="IPR003171">
    <property type="entry name" value="Mehydrof_redctse-like"/>
</dbReference>
<evidence type="ECO:0000256" key="4">
    <source>
        <dbReference type="ARBA" id="ARBA00022630"/>
    </source>
</evidence>
<evidence type="ECO:0000256" key="3">
    <source>
        <dbReference type="ARBA" id="ARBA00006743"/>
    </source>
</evidence>
<evidence type="ECO:0000256" key="9">
    <source>
        <dbReference type="RuleBase" id="RU003862"/>
    </source>
</evidence>
<dbReference type="Gene3D" id="3.20.20.220">
    <property type="match status" value="1"/>
</dbReference>
<name>A0A1S1HPQ2_PROST</name>
<evidence type="ECO:0000256" key="2">
    <source>
        <dbReference type="ARBA" id="ARBA00004777"/>
    </source>
</evidence>
<evidence type="ECO:0000313" key="10">
    <source>
        <dbReference type="EMBL" id="OHT23386.1"/>
    </source>
</evidence>
<dbReference type="PANTHER" id="PTHR45754:SF3">
    <property type="entry name" value="METHYLENETETRAHYDROFOLATE REDUCTASE (NADPH)"/>
    <property type="match status" value="1"/>
</dbReference>
<proteinExistence type="inferred from homology"/>
<dbReference type="InterPro" id="IPR029041">
    <property type="entry name" value="FAD-linked_oxidoreductase-like"/>
</dbReference>
<comment type="cofactor">
    <cofactor evidence="1 9">
        <name>FAD</name>
        <dbReference type="ChEBI" id="CHEBI:57692"/>
    </cofactor>
</comment>
<comment type="pathway">
    <text evidence="2 9">One-carbon metabolism; tetrahydrofolate interconversion.</text>
</comment>
<keyword evidence="6 9" id="KW-0560">Oxidoreductase</keyword>
<dbReference type="GO" id="GO:0035999">
    <property type="term" value="P:tetrahydrofolate interconversion"/>
    <property type="evidence" value="ECO:0007669"/>
    <property type="project" value="UniProtKB-UniPathway"/>
</dbReference>